<sequence>MSFEFDSKPAKVEVDVNEFIMSIAGAAGKSVPSRTILNHVLGAMKCKVNTDPELLSQVMFNLLDNACKFTSRGSITFGYEMLPDAVCFFVRDTGAGISAERQMTLFDPTDGNRHGLALCKDIVESLHGEIGVESDGEGKGSQFWFTLPVEADEDDNEEAEQRDVTPTPVFEKPLDASRPTILVAEDNDSNYFLVSSILEDEYNLIHAHNGNEAVELFAEYNPHLVLMDISMPDMDGYEATSIIRCSNTDVPIIAVTAYAFQADRLRIMDSGFNGYISKPIDADHLMTEIARLLNNGR</sequence>
<dbReference type="Gene3D" id="3.30.565.10">
    <property type="entry name" value="Histidine kinase-like ATPase, C-terminal domain"/>
    <property type="match status" value="1"/>
</dbReference>
<dbReference type="InterPro" id="IPR005467">
    <property type="entry name" value="His_kinase_dom"/>
</dbReference>
<dbReference type="EMBL" id="CP039393">
    <property type="protein sequence ID" value="QCD36884.1"/>
    <property type="molecule type" value="Genomic_DNA"/>
</dbReference>
<dbReference type="SUPFAM" id="SSF55874">
    <property type="entry name" value="ATPase domain of HSP90 chaperone/DNA topoisomerase II/histidine kinase"/>
    <property type="match status" value="1"/>
</dbReference>
<keyword evidence="5" id="KW-0597">Phosphoprotein</keyword>
<dbReference type="RefSeq" id="WP_136411192.1">
    <property type="nucleotide sequence ID" value="NZ_CP039393.1"/>
</dbReference>
<dbReference type="Proteomes" id="UP000297031">
    <property type="component" value="Chromosome"/>
</dbReference>
<dbReference type="PRINTS" id="PR00344">
    <property type="entry name" value="BCTRLSENSOR"/>
</dbReference>
<dbReference type="EC" id="2.7.13.3" evidence="2"/>
<dbReference type="InterPro" id="IPR001789">
    <property type="entry name" value="Sig_transdc_resp-reg_receiver"/>
</dbReference>
<dbReference type="PANTHER" id="PTHR43047:SF64">
    <property type="entry name" value="HISTIDINE KINASE CONTAINING CHEY-HOMOLOGOUS RECEIVER DOMAIN AND PAS DOMAIN-RELATED"/>
    <property type="match status" value="1"/>
</dbReference>
<dbReference type="Gene3D" id="3.40.50.2300">
    <property type="match status" value="1"/>
</dbReference>
<dbReference type="PROSITE" id="PS50110">
    <property type="entry name" value="RESPONSE_REGULATORY"/>
    <property type="match status" value="1"/>
</dbReference>
<gene>
    <name evidence="8" type="ORF">E7746_13855</name>
</gene>
<dbReference type="InterPro" id="IPR003594">
    <property type="entry name" value="HATPase_dom"/>
</dbReference>
<dbReference type="CDD" id="cd17546">
    <property type="entry name" value="REC_hyHK_CKI1_RcsC-like"/>
    <property type="match status" value="1"/>
</dbReference>
<dbReference type="GO" id="GO:0004673">
    <property type="term" value="F:protein histidine kinase activity"/>
    <property type="evidence" value="ECO:0007669"/>
    <property type="project" value="UniProtKB-EC"/>
</dbReference>
<evidence type="ECO:0000256" key="2">
    <source>
        <dbReference type="ARBA" id="ARBA00012438"/>
    </source>
</evidence>
<dbReference type="InterPro" id="IPR004358">
    <property type="entry name" value="Sig_transdc_His_kin-like_C"/>
</dbReference>
<evidence type="ECO:0000256" key="1">
    <source>
        <dbReference type="ARBA" id="ARBA00000085"/>
    </source>
</evidence>
<dbReference type="InterPro" id="IPR036890">
    <property type="entry name" value="HATPase_C_sf"/>
</dbReference>
<evidence type="ECO:0000259" key="6">
    <source>
        <dbReference type="PROSITE" id="PS50109"/>
    </source>
</evidence>
<reference evidence="8 9" key="1">
    <citation type="submission" date="2019-02" db="EMBL/GenBank/DDBJ databases">
        <title>Isolation and identification of novel species under the genus Muribaculum.</title>
        <authorList>
            <person name="Miyake S."/>
            <person name="Ding Y."/>
            <person name="Low A."/>
            <person name="Soh M."/>
            <person name="Seedorf H."/>
        </authorList>
    </citation>
    <scope>NUCLEOTIDE SEQUENCE [LARGE SCALE GENOMIC DNA]</scope>
    <source>
        <strain evidence="8 9">TLL-A4</strain>
    </source>
</reference>
<dbReference type="SMART" id="SM00387">
    <property type="entry name" value="HATPase_c"/>
    <property type="match status" value="1"/>
</dbReference>
<dbReference type="AlphaFoldDB" id="A0A4P7VRC8"/>
<evidence type="ECO:0000313" key="9">
    <source>
        <dbReference type="Proteomes" id="UP000297031"/>
    </source>
</evidence>
<dbReference type="PANTHER" id="PTHR43047">
    <property type="entry name" value="TWO-COMPONENT HISTIDINE PROTEIN KINASE"/>
    <property type="match status" value="1"/>
</dbReference>
<dbReference type="GO" id="GO:0000160">
    <property type="term" value="P:phosphorelay signal transduction system"/>
    <property type="evidence" value="ECO:0007669"/>
    <property type="project" value="InterPro"/>
</dbReference>
<accession>A0A4P7VRC8</accession>
<dbReference type="KEGG" id="mgod:E7746_13855"/>
<keyword evidence="9" id="KW-1185">Reference proteome</keyword>
<dbReference type="Pfam" id="PF00072">
    <property type="entry name" value="Response_reg"/>
    <property type="match status" value="1"/>
</dbReference>
<dbReference type="SUPFAM" id="SSF52172">
    <property type="entry name" value="CheY-like"/>
    <property type="match status" value="1"/>
</dbReference>
<dbReference type="PROSITE" id="PS50109">
    <property type="entry name" value="HIS_KIN"/>
    <property type="match status" value="1"/>
</dbReference>
<evidence type="ECO:0000313" key="8">
    <source>
        <dbReference type="EMBL" id="QCD36884.1"/>
    </source>
</evidence>
<dbReference type="Pfam" id="PF02518">
    <property type="entry name" value="HATPase_c"/>
    <property type="match status" value="1"/>
</dbReference>
<evidence type="ECO:0000259" key="7">
    <source>
        <dbReference type="PROSITE" id="PS50110"/>
    </source>
</evidence>
<evidence type="ECO:0000256" key="3">
    <source>
        <dbReference type="ARBA" id="ARBA00022679"/>
    </source>
</evidence>
<evidence type="ECO:0000256" key="5">
    <source>
        <dbReference type="PROSITE-ProRule" id="PRU00169"/>
    </source>
</evidence>
<keyword evidence="4" id="KW-0418">Kinase</keyword>
<dbReference type="OrthoDB" id="9796457at2"/>
<dbReference type="SMART" id="SM00448">
    <property type="entry name" value="REC"/>
    <property type="match status" value="1"/>
</dbReference>
<feature type="domain" description="Histidine kinase" evidence="6">
    <location>
        <begin position="48"/>
        <end position="151"/>
    </location>
</feature>
<keyword evidence="3" id="KW-0808">Transferase</keyword>
<comment type="catalytic activity">
    <reaction evidence="1">
        <text>ATP + protein L-histidine = ADP + protein N-phospho-L-histidine.</text>
        <dbReference type="EC" id="2.7.13.3"/>
    </reaction>
</comment>
<proteinExistence type="predicted"/>
<name>A0A4P7VRC8_9BACT</name>
<protein>
    <recommendedName>
        <fullName evidence="2">histidine kinase</fullName>
        <ecNumber evidence="2">2.7.13.3</ecNumber>
    </recommendedName>
</protein>
<organism evidence="8 9">
    <name type="scientific">Muribaculum gordoncarteri</name>
    <dbReference type="NCBI Taxonomy" id="2530390"/>
    <lineage>
        <taxon>Bacteria</taxon>
        <taxon>Pseudomonadati</taxon>
        <taxon>Bacteroidota</taxon>
        <taxon>Bacteroidia</taxon>
        <taxon>Bacteroidales</taxon>
        <taxon>Muribaculaceae</taxon>
        <taxon>Muribaculum</taxon>
    </lineage>
</organism>
<dbReference type="InterPro" id="IPR011006">
    <property type="entry name" value="CheY-like_superfamily"/>
</dbReference>
<feature type="modified residue" description="4-aspartylphosphate" evidence="5">
    <location>
        <position position="228"/>
    </location>
</feature>
<feature type="domain" description="Response regulatory" evidence="7">
    <location>
        <begin position="180"/>
        <end position="293"/>
    </location>
</feature>
<evidence type="ECO:0000256" key="4">
    <source>
        <dbReference type="ARBA" id="ARBA00022777"/>
    </source>
</evidence>